<reference evidence="2" key="2">
    <citation type="submission" date="2021-08" db="EMBL/GenBank/DDBJ databases">
        <authorList>
            <person name="Tani A."/>
            <person name="Ola A."/>
            <person name="Ogura Y."/>
            <person name="Katsura K."/>
            <person name="Hayashi T."/>
        </authorList>
    </citation>
    <scope>NUCLEOTIDE SEQUENCE</scope>
    <source>
        <strain evidence="2">NBRC 15689</strain>
    </source>
</reference>
<comment type="caution">
    <text evidence="2">The sequence shown here is derived from an EMBL/GenBank/DDBJ whole genome shotgun (WGS) entry which is preliminary data.</text>
</comment>
<name>A0ABQ4T9U3_METOR</name>
<accession>A0ABQ4T9U3</accession>
<evidence type="ECO:0000313" key="3">
    <source>
        <dbReference type="Proteomes" id="UP001055156"/>
    </source>
</evidence>
<keyword evidence="3" id="KW-1185">Reference proteome</keyword>
<reference evidence="2" key="1">
    <citation type="journal article" date="2021" name="Front. Microbiol.">
        <title>Comprehensive Comparative Genomics and Phenotyping of Methylobacterium Species.</title>
        <authorList>
            <person name="Alessa O."/>
            <person name="Ogura Y."/>
            <person name="Fujitani Y."/>
            <person name="Takami H."/>
            <person name="Hayashi T."/>
            <person name="Sahin N."/>
            <person name="Tani A."/>
        </authorList>
    </citation>
    <scope>NUCLEOTIDE SEQUENCE</scope>
    <source>
        <strain evidence="2">NBRC 15689</strain>
    </source>
</reference>
<evidence type="ECO:0000256" key="1">
    <source>
        <dbReference type="SAM" id="SignalP"/>
    </source>
</evidence>
<dbReference type="InterPro" id="IPR035437">
    <property type="entry name" value="SNase_OB-fold_sf"/>
</dbReference>
<proteinExistence type="predicted"/>
<dbReference type="Proteomes" id="UP001055156">
    <property type="component" value="Unassembled WGS sequence"/>
</dbReference>
<dbReference type="RefSeq" id="WP_238312391.1">
    <property type="nucleotide sequence ID" value="NZ_BPQV01000010.1"/>
</dbReference>
<evidence type="ECO:0000313" key="2">
    <source>
        <dbReference type="EMBL" id="GJE28440.1"/>
    </source>
</evidence>
<organism evidence="2 3">
    <name type="scientific">Methylobacterium organophilum</name>
    <dbReference type="NCBI Taxonomy" id="410"/>
    <lineage>
        <taxon>Bacteria</taxon>
        <taxon>Pseudomonadati</taxon>
        <taxon>Pseudomonadota</taxon>
        <taxon>Alphaproteobacteria</taxon>
        <taxon>Hyphomicrobiales</taxon>
        <taxon>Methylobacteriaceae</taxon>
        <taxon>Methylobacterium</taxon>
    </lineage>
</organism>
<dbReference type="EMBL" id="BPQV01000010">
    <property type="protein sequence ID" value="GJE28440.1"/>
    <property type="molecule type" value="Genomic_DNA"/>
</dbReference>
<dbReference type="Gene3D" id="2.40.50.90">
    <property type="match status" value="1"/>
</dbReference>
<evidence type="ECO:0008006" key="4">
    <source>
        <dbReference type="Google" id="ProtNLM"/>
    </source>
</evidence>
<feature type="signal peptide" evidence="1">
    <location>
        <begin position="1"/>
        <end position="22"/>
    </location>
</feature>
<gene>
    <name evidence="2" type="ORF">LKMONMHP_3311</name>
</gene>
<keyword evidence="1" id="KW-0732">Signal</keyword>
<dbReference type="SUPFAM" id="SSF50199">
    <property type="entry name" value="Staphylococcal nuclease"/>
    <property type="match status" value="1"/>
</dbReference>
<feature type="chain" id="PRO_5045394974" description="Nuclease" evidence="1">
    <location>
        <begin position="23"/>
        <end position="177"/>
    </location>
</feature>
<protein>
    <recommendedName>
        <fullName evidence="4">Nuclease</fullName>
    </recommendedName>
</protein>
<sequence>MKRVGWGSLGLVALALSGAAQAGETVTGKATVLEGDTLLVGGRVIGLYGLAAPGLQEICLNGKSLPYRCGLQSAQALEHHVRGATLHCQIVQGIDAAGRALSICHKDEEDLNAWMVSHGHAMAERTGDRPYATAELPAWARREGLWSGSFADPAERQRDSYTSLGAVAGIVTEGMRP</sequence>